<keyword evidence="1" id="KW-0472">Membrane</keyword>
<keyword evidence="1" id="KW-0812">Transmembrane</keyword>
<evidence type="ECO:0000256" key="1">
    <source>
        <dbReference type="SAM" id="Phobius"/>
    </source>
</evidence>
<name>A0A7X2MGS5_9LACO</name>
<dbReference type="Proteomes" id="UP000467635">
    <property type="component" value="Unassembled WGS sequence"/>
</dbReference>
<evidence type="ECO:0000313" key="3">
    <source>
        <dbReference type="Proteomes" id="UP000467635"/>
    </source>
</evidence>
<keyword evidence="1" id="KW-1133">Transmembrane helix</keyword>
<comment type="caution">
    <text evidence="2">The sequence shown here is derived from an EMBL/GenBank/DDBJ whole genome shotgun (WGS) entry which is preliminary data.</text>
</comment>
<sequence>YLLIFFNSIPNTVPMSFNLTFMFVVSLGLILMAILGSLIPIRIVLKVDPVSVIGG</sequence>
<dbReference type="AlphaFoldDB" id="A0A7X2MGS5"/>
<evidence type="ECO:0000313" key="2">
    <source>
        <dbReference type="EMBL" id="MSE09136.1"/>
    </source>
</evidence>
<feature type="transmembrane region" description="Helical" evidence="1">
    <location>
        <begin position="20"/>
        <end position="41"/>
    </location>
</feature>
<organism evidence="2 3">
    <name type="scientific">Ligilactobacillus salivarius</name>
    <dbReference type="NCBI Taxonomy" id="1624"/>
    <lineage>
        <taxon>Bacteria</taxon>
        <taxon>Bacillati</taxon>
        <taxon>Bacillota</taxon>
        <taxon>Bacilli</taxon>
        <taxon>Lactobacillales</taxon>
        <taxon>Lactobacillaceae</taxon>
        <taxon>Ligilactobacillus</taxon>
    </lineage>
</organism>
<reference evidence="2 3" key="1">
    <citation type="submission" date="2019-11" db="EMBL/GenBank/DDBJ databases">
        <title>Draft Genome Sequence of Plant Growth-Promoting Rhizosphere-Associated Bacteria.</title>
        <authorList>
            <person name="Vasilyev I.Y."/>
            <person name="Radchenko V."/>
            <person name="Ilnitskaya E.V."/>
        </authorList>
    </citation>
    <scope>NUCLEOTIDE SEQUENCE [LARGE SCALE GENOMIC DNA]</scope>
    <source>
        <strain evidence="2 3">VRA_01-1sq_f</strain>
    </source>
</reference>
<protein>
    <submittedName>
        <fullName evidence="2">ABC transporter permease</fullName>
    </submittedName>
</protein>
<dbReference type="EMBL" id="WKKX01000638">
    <property type="protein sequence ID" value="MSE09136.1"/>
    <property type="molecule type" value="Genomic_DNA"/>
</dbReference>
<proteinExistence type="predicted"/>
<accession>A0A7X2MGS5</accession>
<gene>
    <name evidence="2" type="ORF">GKC33_10675</name>
</gene>
<feature type="non-terminal residue" evidence="2">
    <location>
        <position position="1"/>
    </location>
</feature>